<organism evidence="2 3">
    <name type="scientific">Roseibium denhamense</name>
    <dbReference type="NCBI Taxonomy" id="76305"/>
    <lineage>
        <taxon>Bacteria</taxon>
        <taxon>Pseudomonadati</taxon>
        <taxon>Pseudomonadota</taxon>
        <taxon>Alphaproteobacteria</taxon>
        <taxon>Hyphomicrobiales</taxon>
        <taxon>Stappiaceae</taxon>
        <taxon>Roseibium</taxon>
    </lineage>
</organism>
<accession>A0ABY1PA15</accession>
<dbReference type="RefSeq" id="WP_208997233.1">
    <property type="nucleotide sequence ID" value="NZ_BAAAEA010000004.1"/>
</dbReference>
<proteinExistence type="predicted"/>
<evidence type="ECO:0000256" key="1">
    <source>
        <dbReference type="SAM" id="MobiDB-lite"/>
    </source>
</evidence>
<feature type="compositionally biased region" description="Polar residues" evidence="1">
    <location>
        <begin position="22"/>
        <end position="32"/>
    </location>
</feature>
<evidence type="ECO:0000313" key="2">
    <source>
        <dbReference type="EMBL" id="SMP29954.1"/>
    </source>
</evidence>
<evidence type="ECO:0000313" key="3">
    <source>
        <dbReference type="Proteomes" id="UP001157914"/>
    </source>
</evidence>
<gene>
    <name evidence="2" type="ORF">SAMN06265374_3166</name>
</gene>
<feature type="compositionally biased region" description="Polar residues" evidence="1">
    <location>
        <begin position="1"/>
        <end position="12"/>
    </location>
</feature>
<reference evidence="2 3" key="1">
    <citation type="submission" date="2017-05" db="EMBL/GenBank/DDBJ databases">
        <authorList>
            <person name="Varghese N."/>
            <person name="Submissions S."/>
        </authorList>
    </citation>
    <scope>NUCLEOTIDE SEQUENCE [LARGE SCALE GENOMIC DNA]</scope>
    <source>
        <strain evidence="2 3">DSM 15949</strain>
    </source>
</reference>
<dbReference type="Proteomes" id="UP001157914">
    <property type="component" value="Unassembled WGS sequence"/>
</dbReference>
<comment type="caution">
    <text evidence="2">The sequence shown here is derived from an EMBL/GenBank/DDBJ whole genome shotgun (WGS) entry which is preliminary data.</text>
</comment>
<protein>
    <submittedName>
        <fullName evidence="2">Uncharacterized protein</fullName>
    </submittedName>
</protein>
<feature type="region of interest" description="Disordered" evidence="1">
    <location>
        <begin position="1"/>
        <end position="48"/>
    </location>
</feature>
<dbReference type="EMBL" id="FXTT01000004">
    <property type="protein sequence ID" value="SMP29954.1"/>
    <property type="molecule type" value="Genomic_DNA"/>
</dbReference>
<keyword evidence="3" id="KW-1185">Reference proteome</keyword>
<sequence>MRVTRVTSTGRTNVRRKRPAGGQSTSERQSSFAAHLPTPAEPVLERKQDAFARRYRPNSAFLAHLIATHDADLDQRSGLALEPENGIQSYRATAALPRQRGAGHILKTER</sequence>
<name>A0ABY1PA15_9HYPH</name>